<dbReference type="Proteomes" id="UP000488299">
    <property type="component" value="Unassembled WGS sequence"/>
</dbReference>
<keyword evidence="3" id="KW-0731">Sigma factor</keyword>
<dbReference type="InterPro" id="IPR007627">
    <property type="entry name" value="RNA_pol_sigma70_r2"/>
</dbReference>
<dbReference type="NCBIfam" id="TIGR02937">
    <property type="entry name" value="sigma70-ECF"/>
    <property type="match status" value="1"/>
</dbReference>
<reference evidence="8 9" key="1">
    <citation type="submission" date="2019-10" db="EMBL/GenBank/DDBJ databases">
        <title>Rudanella paleaurantiibacter sp. nov., isolated from sludge.</title>
        <authorList>
            <person name="Xu S.Q."/>
        </authorList>
    </citation>
    <scope>NUCLEOTIDE SEQUENCE [LARGE SCALE GENOMIC DNA]</scope>
    <source>
        <strain evidence="8 9">HX-22-17</strain>
    </source>
</reference>
<organism evidence="8 9">
    <name type="scientific">Rudanella paleaurantiibacter</name>
    <dbReference type="NCBI Taxonomy" id="2614655"/>
    <lineage>
        <taxon>Bacteria</taxon>
        <taxon>Pseudomonadati</taxon>
        <taxon>Bacteroidota</taxon>
        <taxon>Cytophagia</taxon>
        <taxon>Cytophagales</taxon>
        <taxon>Cytophagaceae</taxon>
        <taxon>Rudanella</taxon>
    </lineage>
</organism>
<evidence type="ECO:0000256" key="5">
    <source>
        <dbReference type="ARBA" id="ARBA00023163"/>
    </source>
</evidence>
<dbReference type="Gene3D" id="1.10.1740.10">
    <property type="match status" value="1"/>
</dbReference>
<accession>A0A7J5TTB9</accession>
<dbReference type="RefSeq" id="WP_152126804.1">
    <property type="nucleotide sequence ID" value="NZ_WELI01000015.1"/>
</dbReference>
<dbReference type="Gene3D" id="1.10.10.10">
    <property type="entry name" value="Winged helix-like DNA-binding domain superfamily/Winged helix DNA-binding domain"/>
    <property type="match status" value="1"/>
</dbReference>
<keyword evidence="4" id="KW-0238">DNA-binding</keyword>
<comment type="similarity">
    <text evidence="1">Belongs to the sigma-70 factor family. ECF subfamily.</text>
</comment>
<sequence>MRIPLSKESLRDEELVQLYLNTRQAVYFDALYIRYQSKVISLCSRYTKRQEDAKDLSQDLFLKVLARLDSFSGTARFSTWVYSVTQNLCYDHLRRQDKILIEVVEESEFLQMDLAAAENEESFACPEQLSKSMETLNSQERKFIRQHYFDQLSIRDIAQQNQLSESAVKMRLMRARGRLRQNYVQFVQV</sequence>
<dbReference type="AlphaFoldDB" id="A0A7J5TTB9"/>
<dbReference type="SUPFAM" id="SSF88946">
    <property type="entry name" value="Sigma2 domain of RNA polymerase sigma factors"/>
    <property type="match status" value="1"/>
</dbReference>
<keyword evidence="2" id="KW-0805">Transcription regulation</keyword>
<evidence type="ECO:0000256" key="2">
    <source>
        <dbReference type="ARBA" id="ARBA00023015"/>
    </source>
</evidence>
<keyword evidence="5" id="KW-0804">Transcription</keyword>
<dbReference type="CDD" id="cd06171">
    <property type="entry name" value="Sigma70_r4"/>
    <property type="match status" value="1"/>
</dbReference>
<dbReference type="EMBL" id="WELI01000015">
    <property type="protein sequence ID" value="KAB7726490.1"/>
    <property type="molecule type" value="Genomic_DNA"/>
</dbReference>
<feature type="domain" description="RNA polymerase sigma factor 70 region 4 type 2" evidence="7">
    <location>
        <begin position="128"/>
        <end position="179"/>
    </location>
</feature>
<proteinExistence type="inferred from homology"/>
<dbReference type="InterPro" id="IPR039425">
    <property type="entry name" value="RNA_pol_sigma-70-like"/>
</dbReference>
<dbReference type="Pfam" id="PF08281">
    <property type="entry name" value="Sigma70_r4_2"/>
    <property type="match status" value="1"/>
</dbReference>
<evidence type="ECO:0000256" key="3">
    <source>
        <dbReference type="ARBA" id="ARBA00023082"/>
    </source>
</evidence>
<dbReference type="InterPro" id="IPR036388">
    <property type="entry name" value="WH-like_DNA-bd_sf"/>
</dbReference>
<dbReference type="PANTHER" id="PTHR43133">
    <property type="entry name" value="RNA POLYMERASE ECF-TYPE SIGMA FACTO"/>
    <property type="match status" value="1"/>
</dbReference>
<evidence type="ECO:0000256" key="4">
    <source>
        <dbReference type="ARBA" id="ARBA00023125"/>
    </source>
</evidence>
<feature type="domain" description="RNA polymerase sigma-70 region 2" evidence="6">
    <location>
        <begin position="31"/>
        <end position="98"/>
    </location>
</feature>
<dbReference type="Pfam" id="PF04542">
    <property type="entry name" value="Sigma70_r2"/>
    <property type="match status" value="1"/>
</dbReference>
<dbReference type="PANTHER" id="PTHR43133:SF8">
    <property type="entry name" value="RNA POLYMERASE SIGMA FACTOR HI_1459-RELATED"/>
    <property type="match status" value="1"/>
</dbReference>
<dbReference type="GO" id="GO:0003677">
    <property type="term" value="F:DNA binding"/>
    <property type="evidence" value="ECO:0007669"/>
    <property type="project" value="UniProtKB-KW"/>
</dbReference>
<dbReference type="GO" id="GO:0016987">
    <property type="term" value="F:sigma factor activity"/>
    <property type="evidence" value="ECO:0007669"/>
    <property type="project" value="UniProtKB-KW"/>
</dbReference>
<evidence type="ECO:0000259" key="7">
    <source>
        <dbReference type="Pfam" id="PF08281"/>
    </source>
</evidence>
<evidence type="ECO:0000313" key="9">
    <source>
        <dbReference type="Proteomes" id="UP000488299"/>
    </source>
</evidence>
<evidence type="ECO:0000259" key="6">
    <source>
        <dbReference type="Pfam" id="PF04542"/>
    </source>
</evidence>
<dbReference type="GO" id="GO:0006352">
    <property type="term" value="P:DNA-templated transcription initiation"/>
    <property type="evidence" value="ECO:0007669"/>
    <property type="project" value="InterPro"/>
</dbReference>
<evidence type="ECO:0000313" key="8">
    <source>
        <dbReference type="EMBL" id="KAB7726490.1"/>
    </source>
</evidence>
<gene>
    <name evidence="8" type="ORF">F5984_24555</name>
</gene>
<dbReference type="InterPro" id="IPR014284">
    <property type="entry name" value="RNA_pol_sigma-70_dom"/>
</dbReference>
<comment type="caution">
    <text evidence="8">The sequence shown here is derived from an EMBL/GenBank/DDBJ whole genome shotgun (WGS) entry which is preliminary data.</text>
</comment>
<name>A0A7J5TTB9_9BACT</name>
<keyword evidence="9" id="KW-1185">Reference proteome</keyword>
<protein>
    <submittedName>
        <fullName evidence="8">Sigma-70 family RNA polymerase sigma factor</fullName>
    </submittedName>
</protein>
<dbReference type="InterPro" id="IPR013324">
    <property type="entry name" value="RNA_pol_sigma_r3/r4-like"/>
</dbReference>
<dbReference type="SUPFAM" id="SSF88659">
    <property type="entry name" value="Sigma3 and sigma4 domains of RNA polymerase sigma factors"/>
    <property type="match status" value="1"/>
</dbReference>
<dbReference type="InterPro" id="IPR013325">
    <property type="entry name" value="RNA_pol_sigma_r2"/>
</dbReference>
<dbReference type="InterPro" id="IPR013249">
    <property type="entry name" value="RNA_pol_sigma70_r4_t2"/>
</dbReference>
<evidence type="ECO:0000256" key="1">
    <source>
        <dbReference type="ARBA" id="ARBA00010641"/>
    </source>
</evidence>